<evidence type="ECO:0000256" key="1">
    <source>
        <dbReference type="ARBA" id="ARBA00008522"/>
    </source>
</evidence>
<dbReference type="InterPro" id="IPR003791">
    <property type="entry name" value="UPF0178"/>
</dbReference>
<name>A0A1C6K0D4_9FIRM</name>
<dbReference type="PANTHER" id="PTHR35146:SF1">
    <property type="entry name" value="UPF0178 PROTEIN YAII"/>
    <property type="match status" value="1"/>
</dbReference>
<dbReference type="AlphaFoldDB" id="A0A1C6K0D4"/>
<dbReference type="HAMAP" id="MF_00489">
    <property type="entry name" value="UPF0178"/>
    <property type="match status" value="1"/>
</dbReference>
<evidence type="ECO:0000313" key="3">
    <source>
        <dbReference type="EMBL" id="SCJ87435.1"/>
    </source>
</evidence>
<gene>
    <name evidence="3" type="primary">yaiI</name>
    <name evidence="3" type="ORF">SAMEA3545359_02457</name>
</gene>
<dbReference type="Pfam" id="PF02639">
    <property type="entry name" value="DUF188"/>
    <property type="match status" value="1"/>
</dbReference>
<dbReference type="EMBL" id="FMHG01000002">
    <property type="protein sequence ID" value="SCJ87435.1"/>
    <property type="molecule type" value="Genomic_DNA"/>
</dbReference>
<comment type="similarity">
    <text evidence="1 2">Belongs to the UPF0178 family.</text>
</comment>
<protein>
    <recommendedName>
        <fullName evidence="2">UPF0178 protein SAMEA3545359_02457</fullName>
    </recommendedName>
</protein>
<organism evidence="3">
    <name type="scientific">uncultured Anaerotruncus sp</name>
    <dbReference type="NCBI Taxonomy" id="905011"/>
    <lineage>
        <taxon>Bacteria</taxon>
        <taxon>Bacillati</taxon>
        <taxon>Bacillota</taxon>
        <taxon>Clostridia</taxon>
        <taxon>Eubacteriales</taxon>
        <taxon>Oscillospiraceae</taxon>
        <taxon>Anaerotruncus</taxon>
        <taxon>environmental samples</taxon>
    </lineage>
</organism>
<evidence type="ECO:0000256" key="2">
    <source>
        <dbReference type="HAMAP-Rule" id="MF_00489"/>
    </source>
</evidence>
<proteinExistence type="inferred from homology"/>
<accession>A0A1C6K0D4</accession>
<sequence>MQVHIDADACPVWRLAVDICRQKQVAATLYCDTAHQLHSSWAQVLTAERGADAVDFLLVGKMRPGDVVVTQDYGLAAMVLGGGGLVLDQNGRRFTGQNIDGLLQGRHLGRVARRHGKYPKGQKKRTAQQDRAFADAFCQLLDEQLAAAGEDQSGYMRGSGRAHL</sequence>
<dbReference type="PANTHER" id="PTHR35146">
    <property type="entry name" value="UPF0178 PROTEIN YAII"/>
    <property type="match status" value="1"/>
</dbReference>
<reference evidence="3" key="1">
    <citation type="submission" date="2015-09" db="EMBL/GenBank/DDBJ databases">
        <authorList>
            <consortium name="Pathogen Informatics"/>
        </authorList>
    </citation>
    <scope>NUCLEOTIDE SEQUENCE</scope>
    <source>
        <strain evidence="3">2789STDY5834896</strain>
    </source>
</reference>